<feature type="region of interest" description="Disordered" evidence="1">
    <location>
        <begin position="91"/>
        <end position="110"/>
    </location>
</feature>
<gene>
    <name evidence="2" type="ORF">KFL_000700170</name>
</gene>
<reference evidence="2 3" key="1">
    <citation type="journal article" date="2014" name="Nat. Commun.">
        <title>Klebsormidium flaccidum genome reveals primary factors for plant terrestrial adaptation.</title>
        <authorList>
            <person name="Hori K."/>
            <person name="Maruyama F."/>
            <person name="Fujisawa T."/>
            <person name="Togashi T."/>
            <person name="Yamamoto N."/>
            <person name="Seo M."/>
            <person name="Sato S."/>
            <person name="Yamada T."/>
            <person name="Mori H."/>
            <person name="Tajima N."/>
            <person name="Moriyama T."/>
            <person name="Ikeuchi M."/>
            <person name="Watanabe M."/>
            <person name="Wada H."/>
            <person name="Kobayashi K."/>
            <person name="Saito M."/>
            <person name="Masuda T."/>
            <person name="Sasaki-Sekimoto Y."/>
            <person name="Mashiguchi K."/>
            <person name="Awai K."/>
            <person name="Shimojima M."/>
            <person name="Masuda S."/>
            <person name="Iwai M."/>
            <person name="Nobusawa T."/>
            <person name="Narise T."/>
            <person name="Kondo S."/>
            <person name="Saito H."/>
            <person name="Sato R."/>
            <person name="Murakawa M."/>
            <person name="Ihara Y."/>
            <person name="Oshima-Yamada Y."/>
            <person name="Ohtaka K."/>
            <person name="Satoh M."/>
            <person name="Sonobe K."/>
            <person name="Ishii M."/>
            <person name="Ohtani R."/>
            <person name="Kanamori-Sato M."/>
            <person name="Honoki R."/>
            <person name="Miyazaki D."/>
            <person name="Mochizuki H."/>
            <person name="Umetsu J."/>
            <person name="Higashi K."/>
            <person name="Shibata D."/>
            <person name="Kamiya Y."/>
            <person name="Sato N."/>
            <person name="Nakamura Y."/>
            <person name="Tabata S."/>
            <person name="Ida S."/>
            <person name="Kurokawa K."/>
            <person name="Ohta H."/>
        </authorList>
    </citation>
    <scope>NUCLEOTIDE SEQUENCE [LARGE SCALE GENOMIC DNA]</scope>
    <source>
        <strain evidence="2 3">NIES-2285</strain>
    </source>
</reference>
<dbReference type="EMBL" id="DF237019">
    <property type="protein sequence ID" value="GAQ81080.1"/>
    <property type="molecule type" value="Genomic_DNA"/>
</dbReference>
<evidence type="ECO:0000313" key="2">
    <source>
        <dbReference type="EMBL" id="GAQ81080.1"/>
    </source>
</evidence>
<evidence type="ECO:0000256" key="1">
    <source>
        <dbReference type="SAM" id="MobiDB-lite"/>
    </source>
</evidence>
<feature type="compositionally biased region" description="Low complexity" evidence="1">
    <location>
        <begin position="93"/>
        <end position="110"/>
    </location>
</feature>
<proteinExistence type="predicted"/>
<protein>
    <submittedName>
        <fullName evidence="2">Uncharacterized protein</fullName>
    </submittedName>
</protein>
<evidence type="ECO:0000313" key="3">
    <source>
        <dbReference type="Proteomes" id="UP000054558"/>
    </source>
</evidence>
<dbReference type="AlphaFoldDB" id="A0A1Y1HR32"/>
<keyword evidence="3" id="KW-1185">Reference proteome</keyword>
<accession>A0A1Y1HR32</accession>
<dbReference type="Proteomes" id="UP000054558">
    <property type="component" value="Unassembled WGS sequence"/>
</dbReference>
<organism evidence="2 3">
    <name type="scientific">Klebsormidium nitens</name>
    <name type="common">Green alga</name>
    <name type="synonym">Ulothrix nitens</name>
    <dbReference type="NCBI Taxonomy" id="105231"/>
    <lineage>
        <taxon>Eukaryota</taxon>
        <taxon>Viridiplantae</taxon>
        <taxon>Streptophyta</taxon>
        <taxon>Klebsormidiophyceae</taxon>
        <taxon>Klebsormidiales</taxon>
        <taxon>Klebsormidiaceae</taxon>
        <taxon>Klebsormidium</taxon>
    </lineage>
</organism>
<sequence>MMHSRALWSTQPLAAATLGENEAWGQRRSEPGACLLLEALPSGTRFPSAVGLLRERYSAVSPVSTTFSSARCARLGCCFFSTPLETVKQPHQATAAGRSMMRMSAARRTA</sequence>
<name>A0A1Y1HR32_KLENI</name>